<keyword evidence="1" id="KW-0732">Signal</keyword>
<sequence>MAGFIWALYIVTSFPPGALTVEPANFTKVVLTVVPTFNASSMGNGTGADAYAFALDRIVPTIPDFINLKCVTVLSNFTVDVRKMVGGQPQAYTGVFTSDDLKDQRRGKETNTFINTAPDLAALGRSNATFVTKLQSPIAMSADRGLVLMSKEEMTCSAAQYTVRTNFRDTVLSTNITAGSVRPLNSFYQIPMENLYRNNTVPGLLLAGFYDKSLALGTGPVN</sequence>
<dbReference type="AlphaFoldDB" id="A0A8H7WE62"/>
<comment type="caution">
    <text evidence="2">The sequence shown here is derived from an EMBL/GenBank/DDBJ whole genome shotgun (WGS) entry which is preliminary data.</text>
</comment>
<accession>A0A8H7WE62</accession>
<dbReference type="EMBL" id="JAFJYH010000039">
    <property type="protein sequence ID" value="KAG4423132.1"/>
    <property type="molecule type" value="Genomic_DNA"/>
</dbReference>
<dbReference type="Proteomes" id="UP000664132">
    <property type="component" value="Unassembled WGS sequence"/>
</dbReference>
<keyword evidence="3" id="KW-1185">Reference proteome</keyword>
<feature type="chain" id="PRO_5034873830" evidence="1">
    <location>
        <begin position="21"/>
        <end position="222"/>
    </location>
</feature>
<proteinExistence type="predicted"/>
<protein>
    <submittedName>
        <fullName evidence="2">Uncharacterized protein</fullName>
    </submittedName>
</protein>
<feature type="signal peptide" evidence="1">
    <location>
        <begin position="1"/>
        <end position="20"/>
    </location>
</feature>
<gene>
    <name evidence="2" type="ORF">IFR04_003769</name>
</gene>
<organism evidence="2 3">
    <name type="scientific">Cadophora malorum</name>
    <dbReference type="NCBI Taxonomy" id="108018"/>
    <lineage>
        <taxon>Eukaryota</taxon>
        <taxon>Fungi</taxon>
        <taxon>Dikarya</taxon>
        <taxon>Ascomycota</taxon>
        <taxon>Pezizomycotina</taxon>
        <taxon>Leotiomycetes</taxon>
        <taxon>Helotiales</taxon>
        <taxon>Ploettnerulaceae</taxon>
        <taxon>Cadophora</taxon>
    </lineage>
</organism>
<dbReference type="OrthoDB" id="5322539at2759"/>
<evidence type="ECO:0000313" key="2">
    <source>
        <dbReference type="EMBL" id="KAG4423132.1"/>
    </source>
</evidence>
<reference evidence="2" key="1">
    <citation type="submission" date="2021-02" db="EMBL/GenBank/DDBJ databases">
        <title>Genome sequence Cadophora malorum strain M34.</title>
        <authorList>
            <person name="Stefanovic E."/>
            <person name="Vu D."/>
            <person name="Scully C."/>
            <person name="Dijksterhuis J."/>
            <person name="Roader J."/>
            <person name="Houbraken J."/>
        </authorList>
    </citation>
    <scope>NUCLEOTIDE SEQUENCE</scope>
    <source>
        <strain evidence="2">M34</strain>
    </source>
</reference>
<evidence type="ECO:0000313" key="3">
    <source>
        <dbReference type="Proteomes" id="UP000664132"/>
    </source>
</evidence>
<evidence type="ECO:0000256" key="1">
    <source>
        <dbReference type="SAM" id="SignalP"/>
    </source>
</evidence>
<name>A0A8H7WE62_9HELO</name>